<reference evidence="13" key="1">
    <citation type="submission" date="2023-07" db="EMBL/GenBank/DDBJ databases">
        <title>Marinobacter sp. chi1 genome sequencing and assembly.</title>
        <authorList>
            <person name="Park S."/>
        </authorList>
    </citation>
    <scope>NUCLEOTIDE SEQUENCE</scope>
    <source>
        <strain evidence="13">Chi1</strain>
    </source>
</reference>
<keyword evidence="3 10" id="KW-0813">Transport</keyword>
<comment type="function">
    <text evidence="10">Interacts with outer membrane receptor proteins that carry out high-affinity binding and energy dependent uptake into the periplasmic space of specific substrates. It could act to transduce energy from the cytoplasmic membrane to specific energy-requiring processes in the outer membrane, resulting in the release into the periplasm of ligands bound by these outer membrane proteins.</text>
</comment>
<evidence type="ECO:0000256" key="11">
    <source>
        <dbReference type="SAM" id="MobiDB-lite"/>
    </source>
</evidence>
<name>A0ABT8W1L3_9GAMM</name>
<dbReference type="PANTHER" id="PTHR33446">
    <property type="entry name" value="PROTEIN TONB-RELATED"/>
    <property type="match status" value="1"/>
</dbReference>
<keyword evidence="10" id="KW-0735">Signal-anchor</keyword>
<feature type="transmembrane region" description="Helical" evidence="10">
    <location>
        <begin position="6"/>
        <end position="30"/>
    </location>
</feature>
<dbReference type="InterPro" id="IPR037682">
    <property type="entry name" value="TonB_C"/>
</dbReference>
<dbReference type="EMBL" id="JAUMIS010000002">
    <property type="protein sequence ID" value="MDO3722150.1"/>
    <property type="molecule type" value="Genomic_DNA"/>
</dbReference>
<evidence type="ECO:0000256" key="1">
    <source>
        <dbReference type="ARBA" id="ARBA00004383"/>
    </source>
</evidence>
<keyword evidence="14" id="KW-1185">Reference proteome</keyword>
<accession>A0ABT8W1L3</accession>
<feature type="region of interest" description="Disordered" evidence="11">
    <location>
        <begin position="52"/>
        <end position="96"/>
    </location>
</feature>
<evidence type="ECO:0000313" key="13">
    <source>
        <dbReference type="EMBL" id="MDO3722150.1"/>
    </source>
</evidence>
<comment type="caution">
    <text evidence="13">The sequence shown here is derived from an EMBL/GenBank/DDBJ whole genome shotgun (WGS) entry which is preliminary data.</text>
</comment>
<dbReference type="InterPro" id="IPR006260">
    <property type="entry name" value="TonB/TolA_C"/>
</dbReference>
<feature type="domain" description="TonB C-terminal" evidence="12">
    <location>
        <begin position="112"/>
        <end position="204"/>
    </location>
</feature>
<evidence type="ECO:0000256" key="2">
    <source>
        <dbReference type="ARBA" id="ARBA00006555"/>
    </source>
</evidence>
<dbReference type="PROSITE" id="PS52015">
    <property type="entry name" value="TONB_CTD"/>
    <property type="match status" value="1"/>
</dbReference>
<dbReference type="Pfam" id="PF03544">
    <property type="entry name" value="TonB_C"/>
    <property type="match status" value="1"/>
</dbReference>
<comment type="subcellular location">
    <subcellularLocation>
        <location evidence="1 10">Cell inner membrane</location>
        <topology evidence="1 10">Single-pass membrane protein</topology>
        <orientation evidence="1 10">Periplasmic side</orientation>
    </subcellularLocation>
</comment>
<evidence type="ECO:0000256" key="7">
    <source>
        <dbReference type="ARBA" id="ARBA00022927"/>
    </source>
</evidence>
<comment type="similarity">
    <text evidence="2 10">Belongs to the TonB family.</text>
</comment>
<keyword evidence="8 10" id="KW-1133">Transmembrane helix</keyword>
<gene>
    <name evidence="13" type="ORF">QVZ43_10490</name>
</gene>
<keyword evidence="5 10" id="KW-0997">Cell inner membrane</keyword>
<evidence type="ECO:0000256" key="5">
    <source>
        <dbReference type="ARBA" id="ARBA00022519"/>
    </source>
</evidence>
<dbReference type="SUPFAM" id="SSF74653">
    <property type="entry name" value="TolA/TonB C-terminal domain"/>
    <property type="match status" value="1"/>
</dbReference>
<dbReference type="NCBIfam" id="TIGR01352">
    <property type="entry name" value="tonB_Cterm"/>
    <property type="match status" value="1"/>
</dbReference>
<feature type="compositionally biased region" description="Basic and acidic residues" evidence="11">
    <location>
        <begin position="54"/>
        <end position="66"/>
    </location>
</feature>
<protein>
    <recommendedName>
        <fullName evidence="10">Protein TonB</fullName>
    </recommendedName>
</protein>
<dbReference type="Proteomes" id="UP001168640">
    <property type="component" value="Unassembled WGS sequence"/>
</dbReference>
<dbReference type="RefSeq" id="WP_302909896.1">
    <property type="nucleotide sequence ID" value="NZ_JAUMIS010000002.1"/>
</dbReference>
<keyword evidence="4 10" id="KW-1003">Cell membrane</keyword>
<evidence type="ECO:0000256" key="9">
    <source>
        <dbReference type="ARBA" id="ARBA00023136"/>
    </source>
</evidence>
<evidence type="ECO:0000256" key="10">
    <source>
        <dbReference type="RuleBase" id="RU362123"/>
    </source>
</evidence>
<evidence type="ECO:0000256" key="4">
    <source>
        <dbReference type="ARBA" id="ARBA00022475"/>
    </source>
</evidence>
<proteinExistence type="inferred from homology"/>
<evidence type="ECO:0000256" key="6">
    <source>
        <dbReference type="ARBA" id="ARBA00022692"/>
    </source>
</evidence>
<dbReference type="PRINTS" id="PR01374">
    <property type="entry name" value="TONBPROTEIN"/>
</dbReference>
<keyword evidence="6 10" id="KW-0812">Transmembrane</keyword>
<organism evidence="13 14">
    <name type="scientific">Marinobacter suaedae</name>
    <dbReference type="NCBI Taxonomy" id="3057675"/>
    <lineage>
        <taxon>Bacteria</taxon>
        <taxon>Pseudomonadati</taxon>
        <taxon>Pseudomonadota</taxon>
        <taxon>Gammaproteobacteria</taxon>
        <taxon>Pseudomonadales</taxon>
        <taxon>Marinobacteraceae</taxon>
        <taxon>Marinobacter</taxon>
    </lineage>
</organism>
<evidence type="ECO:0000259" key="12">
    <source>
        <dbReference type="PROSITE" id="PS52015"/>
    </source>
</evidence>
<keyword evidence="9 10" id="KW-0472">Membrane</keyword>
<keyword evidence="7 10" id="KW-0653">Protein transport</keyword>
<evidence type="ECO:0000313" key="14">
    <source>
        <dbReference type="Proteomes" id="UP001168640"/>
    </source>
</evidence>
<sequence>MFPRLIVAIVPAGLVTLGLFVAMVTVISTANNELKDDNERYLVDFVRLQQEETLQPRERKPEKPPEPEQPPPEPATPKFESPRMDETPSNLSGPPLALESGLDIATGFGLSASDGDYLPIVKVQPVYPRRALSRGIEGYVLLEFTVTRTGAVKDPVIIESDPPNVFDDAAVRAALKFKYKPKVVNGEAVDVAGVQNRITFRLEQ</sequence>
<dbReference type="InterPro" id="IPR003538">
    <property type="entry name" value="TonB"/>
</dbReference>
<dbReference type="Gene3D" id="3.30.1150.10">
    <property type="match status" value="1"/>
</dbReference>
<dbReference type="InterPro" id="IPR051045">
    <property type="entry name" value="TonB-dependent_transducer"/>
</dbReference>
<evidence type="ECO:0000256" key="3">
    <source>
        <dbReference type="ARBA" id="ARBA00022448"/>
    </source>
</evidence>
<evidence type="ECO:0000256" key="8">
    <source>
        <dbReference type="ARBA" id="ARBA00022989"/>
    </source>
</evidence>